<dbReference type="PROSITE" id="PS00912">
    <property type="entry name" value="DHODEHASE_2"/>
    <property type="match status" value="1"/>
</dbReference>
<evidence type="ECO:0000256" key="8">
    <source>
        <dbReference type="ARBA" id="ARBA00022975"/>
    </source>
</evidence>
<dbReference type="GO" id="GO:0044205">
    <property type="term" value="P:'de novo' UMP biosynthetic process"/>
    <property type="evidence" value="ECO:0007669"/>
    <property type="project" value="UniProtKB-UniPathway"/>
</dbReference>
<dbReference type="NCBIfam" id="NF005574">
    <property type="entry name" value="PRK07259.1"/>
    <property type="match status" value="1"/>
</dbReference>
<dbReference type="InterPro" id="IPR013785">
    <property type="entry name" value="Aldolase_TIM"/>
</dbReference>
<dbReference type="GO" id="GO:0006207">
    <property type="term" value="P:'de novo' pyrimidine nucleobase biosynthetic process"/>
    <property type="evidence" value="ECO:0007669"/>
    <property type="project" value="InterPro"/>
</dbReference>
<evidence type="ECO:0000256" key="7">
    <source>
        <dbReference type="ARBA" id="ARBA00022643"/>
    </source>
</evidence>
<dbReference type="GO" id="GO:0005737">
    <property type="term" value="C:cytoplasm"/>
    <property type="evidence" value="ECO:0007669"/>
    <property type="project" value="UniProtKB-SubCell"/>
</dbReference>
<protein>
    <submittedName>
        <fullName evidence="11">Unannotated protein</fullName>
    </submittedName>
</protein>
<dbReference type="SUPFAM" id="SSF51395">
    <property type="entry name" value="FMN-linked oxidoreductases"/>
    <property type="match status" value="1"/>
</dbReference>
<keyword evidence="6" id="KW-0285">Flavoprotein</keyword>
<dbReference type="UniPathway" id="UPA00070"/>
<feature type="domain" description="Dihydroorotate dehydrogenase catalytic" evidence="10">
    <location>
        <begin position="15"/>
        <end position="298"/>
    </location>
</feature>
<dbReference type="InterPro" id="IPR005720">
    <property type="entry name" value="Dihydroorotate_DH_cat"/>
</dbReference>
<evidence type="ECO:0000256" key="4">
    <source>
        <dbReference type="ARBA" id="ARBA00008008"/>
    </source>
</evidence>
<evidence type="ECO:0000256" key="1">
    <source>
        <dbReference type="ARBA" id="ARBA00001917"/>
    </source>
</evidence>
<organism evidence="11">
    <name type="scientific">freshwater metagenome</name>
    <dbReference type="NCBI Taxonomy" id="449393"/>
    <lineage>
        <taxon>unclassified sequences</taxon>
        <taxon>metagenomes</taxon>
        <taxon>ecological metagenomes</taxon>
    </lineage>
</organism>
<dbReference type="NCBIfam" id="TIGR01037">
    <property type="entry name" value="pyrD_sub1_fam"/>
    <property type="match status" value="1"/>
</dbReference>
<sequence length="319" mass="32855">MSSKEHDVGASEVDLTTHVGSLALPNPVMTASGTAGHGAELSEYFDLSLLGAHVVKSLAPYPWEGNPAPRVHPTTAGMINAVGLQGPGVEHWRRDTLPRLRATGARVVVSIWGRRLEDYALAAANLVGVGDDVVAVEVNLSCPNLEGRAGIFAHDAELSSEVMKVVQVCALPCWAKLSPNTDRLVEVATAVSEAGAQAVTLVNTVLGMVIDTQTGLPVLGRGGGGLSGPAVHPVAVRAVYDVRQALPNLPIVGVGGVSDAGTALELLMAGAQAVQVGTATFADPRASLNILESLRRLLALRGIAAIRDVVGIAHRGGLS</sequence>
<evidence type="ECO:0000256" key="6">
    <source>
        <dbReference type="ARBA" id="ARBA00022630"/>
    </source>
</evidence>
<keyword evidence="5" id="KW-0963">Cytoplasm</keyword>
<dbReference type="InterPro" id="IPR050074">
    <property type="entry name" value="DHO_dehydrogenase"/>
</dbReference>
<dbReference type="EMBL" id="CAFBON010000078">
    <property type="protein sequence ID" value="CAB4986783.1"/>
    <property type="molecule type" value="Genomic_DNA"/>
</dbReference>
<keyword evidence="8" id="KW-0665">Pyrimidine biosynthesis</keyword>
<reference evidence="11" key="1">
    <citation type="submission" date="2020-05" db="EMBL/GenBank/DDBJ databases">
        <authorList>
            <person name="Chiriac C."/>
            <person name="Salcher M."/>
            <person name="Ghai R."/>
            <person name="Kavagutti S V."/>
        </authorList>
    </citation>
    <scope>NUCLEOTIDE SEQUENCE</scope>
</reference>
<dbReference type="Gene3D" id="3.20.20.70">
    <property type="entry name" value="Aldolase class I"/>
    <property type="match status" value="1"/>
</dbReference>
<dbReference type="Pfam" id="PF01180">
    <property type="entry name" value="DHO_dh"/>
    <property type="match status" value="1"/>
</dbReference>
<dbReference type="PANTHER" id="PTHR48109:SF1">
    <property type="entry name" value="DIHYDROOROTATE DEHYDROGENASE (FUMARATE)"/>
    <property type="match status" value="1"/>
</dbReference>
<comment type="similarity">
    <text evidence="4">Belongs to the dihydroorotate dehydrogenase family. Type 1 subfamily.</text>
</comment>
<name>A0A6J7N885_9ZZZZ</name>
<comment type="pathway">
    <text evidence="3">Pyrimidine metabolism; UMP biosynthesis via de novo pathway.</text>
</comment>
<dbReference type="InterPro" id="IPR049622">
    <property type="entry name" value="Dihydroorotate_DH_I"/>
</dbReference>
<evidence type="ECO:0000259" key="10">
    <source>
        <dbReference type="Pfam" id="PF01180"/>
    </source>
</evidence>
<evidence type="ECO:0000256" key="3">
    <source>
        <dbReference type="ARBA" id="ARBA00004725"/>
    </source>
</evidence>
<keyword evidence="9" id="KW-0560">Oxidoreductase</keyword>
<dbReference type="PANTHER" id="PTHR48109">
    <property type="entry name" value="DIHYDROOROTATE DEHYDROGENASE (QUINONE), MITOCHONDRIAL-RELATED"/>
    <property type="match status" value="1"/>
</dbReference>
<dbReference type="PIRSF" id="PIRSF000164">
    <property type="entry name" value="DHO_oxidase"/>
    <property type="match status" value="1"/>
</dbReference>
<accession>A0A6J7N885</accession>
<comment type="subcellular location">
    <subcellularLocation>
        <location evidence="2">Cytoplasm</location>
    </subcellularLocation>
</comment>
<keyword evidence="7" id="KW-0288">FMN</keyword>
<dbReference type="AlphaFoldDB" id="A0A6J7N885"/>
<dbReference type="InterPro" id="IPR001295">
    <property type="entry name" value="Dihydroorotate_DH_CS"/>
</dbReference>
<proteinExistence type="inferred from homology"/>
<gene>
    <name evidence="11" type="ORF">UFOPK3954_00899</name>
</gene>
<dbReference type="InterPro" id="IPR012135">
    <property type="entry name" value="Dihydroorotate_DH_1_2"/>
</dbReference>
<evidence type="ECO:0000256" key="9">
    <source>
        <dbReference type="ARBA" id="ARBA00023002"/>
    </source>
</evidence>
<dbReference type="InterPro" id="IPR024920">
    <property type="entry name" value="Dihydroorotate_DH_1"/>
</dbReference>
<evidence type="ECO:0000313" key="11">
    <source>
        <dbReference type="EMBL" id="CAB4986783.1"/>
    </source>
</evidence>
<dbReference type="HAMAP" id="MF_00224">
    <property type="entry name" value="DHO_dh_type1"/>
    <property type="match status" value="1"/>
</dbReference>
<comment type="cofactor">
    <cofactor evidence="1">
        <name>FMN</name>
        <dbReference type="ChEBI" id="CHEBI:58210"/>
    </cofactor>
</comment>
<evidence type="ECO:0000256" key="2">
    <source>
        <dbReference type="ARBA" id="ARBA00004496"/>
    </source>
</evidence>
<dbReference type="GO" id="GO:0004152">
    <property type="term" value="F:dihydroorotate dehydrogenase activity"/>
    <property type="evidence" value="ECO:0007669"/>
    <property type="project" value="InterPro"/>
</dbReference>
<evidence type="ECO:0000256" key="5">
    <source>
        <dbReference type="ARBA" id="ARBA00022490"/>
    </source>
</evidence>